<feature type="transmembrane region" description="Helical" evidence="13">
    <location>
        <begin position="312"/>
        <end position="333"/>
    </location>
</feature>
<evidence type="ECO:0000256" key="9">
    <source>
        <dbReference type="ARBA" id="ARBA00022989"/>
    </source>
</evidence>
<evidence type="ECO:0000313" key="15">
    <source>
        <dbReference type="EMBL" id="MBC5997847.1"/>
    </source>
</evidence>
<evidence type="ECO:0000256" key="6">
    <source>
        <dbReference type="ARBA" id="ARBA00022741"/>
    </source>
</evidence>
<dbReference type="SFLD" id="SFLDS00003">
    <property type="entry name" value="Haloacid_Dehalogenase"/>
    <property type="match status" value="1"/>
</dbReference>
<evidence type="ECO:0000256" key="10">
    <source>
        <dbReference type="ARBA" id="ARBA00023136"/>
    </source>
</evidence>
<dbReference type="InterPro" id="IPR001757">
    <property type="entry name" value="P_typ_ATPase"/>
</dbReference>
<keyword evidence="6 13" id="KW-0547">Nucleotide-binding</keyword>
<evidence type="ECO:0000313" key="16">
    <source>
        <dbReference type="Proteomes" id="UP000609849"/>
    </source>
</evidence>
<gene>
    <name evidence="15" type="primary">cadA</name>
    <name evidence="15" type="ORF">H8923_13870</name>
</gene>
<keyword evidence="10 13" id="KW-0472">Membrane</keyword>
<dbReference type="CDD" id="cd00371">
    <property type="entry name" value="HMA"/>
    <property type="match status" value="3"/>
</dbReference>
<dbReference type="EC" id="7.2.2.21" evidence="11"/>
<dbReference type="CDD" id="cd07548">
    <property type="entry name" value="P-type_ATPase-Cd_Zn_Co_like"/>
    <property type="match status" value="1"/>
</dbReference>
<keyword evidence="13" id="KW-1003">Cell membrane</keyword>
<feature type="transmembrane region" description="Helical" evidence="13">
    <location>
        <begin position="850"/>
        <end position="869"/>
    </location>
</feature>
<dbReference type="Pfam" id="PF00403">
    <property type="entry name" value="HMA"/>
    <property type="match status" value="2"/>
</dbReference>
<dbReference type="SUPFAM" id="SSF56784">
    <property type="entry name" value="HAD-like"/>
    <property type="match status" value="1"/>
</dbReference>
<dbReference type="Proteomes" id="UP000609849">
    <property type="component" value="Unassembled WGS sequence"/>
</dbReference>
<dbReference type="InterPro" id="IPR023214">
    <property type="entry name" value="HAD_sf"/>
</dbReference>
<dbReference type="RefSeq" id="WP_153972537.1">
    <property type="nucleotide sequence ID" value="NZ_JACRWE010000007.1"/>
</dbReference>
<dbReference type="Gene3D" id="3.40.50.1000">
    <property type="entry name" value="HAD superfamily/HAD-like"/>
    <property type="match status" value="1"/>
</dbReference>
<keyword evidence="16" id="KW-1185">Reference proteome</keyword>
<dbReference type="InterPro" id="IPR018303">
    <property type="entry name" value="ATPase_P-typ_P_site"/>
</dbReference>
<dbReference type="PROSITE" id="PS50846">
    <property type="entry name" value="HMA_2"/>
    <property type="match status" value="2"/>
</dbReference>
<dbReference type="PANTHER" id="PTHR48085:SF5">
    <property type="entry name" value="CADMIUM_ZINC-TRANSPORTING ATPASE HMA4-RELATED"/>
    <property type="match status" value="1"/>
</dbReference>
<dbReference type="EMBL" id="JACRWE010000007">
    <property type="protein sequence ID" value="MBC5997847.1"/>
    <property type="molecule type" value="Genomic_DNA"/>
</dbReference>
<dbReference type="InterPro" id="IPR059000">
    <property type="entry name" value="ATPase_P-type_domA"/>
</dbReference>
<evidence type="ECO:0000256" key="5">
    <source>
        <dbReference type="ARBA" id="ARBA00022723"/>
    </source>
</evidence>
<dbReference type="SFLD" id="SFLDG00002">
    <property type="entry name" value="C1.7:_P-type_atpase_like"/>
    <property type="match status" value="1"/>
</dbReference>
<evidence type="ECO:0000256" key="4">
    <source>
        <dbReference type="ARBA" id="ARBA00022692"/>
    </source>
</evidence>
<feature type="transmembrane region" description="Helical" evidence="13">
    <location>
        <begin position="287"/>
        <end position="306"/>
    </location>
</feature>
<name>A0ABR7JSG1_9FIRM</name>
<dbReference type="SUPFAM" id="SSF55008">
    <property type="entry name" value="HMA, heavy metal-associated domain"/>
    <property type="match status" value="3"/>
</dbReference>
<dbReference type="PRINTS" id="PR00941">
    <property type="entry name" value="CDATPASE"/>
</dbReference>
<dbReference type="InterPro" id="IPR023299">
    <property type="entry name" value="ATPase_P-typ_cyto_dom_N"/>
</dbReference>
<dbReference type="Gene3D" id="3.40.1110.10">
    <property type="entry name" value="Calcium-transporting ATPase, cytoplasmic domain N"/>
    <property type="match status" value="1"/>
</dbReference>
<organism evidence="15 16">
    <name type="scientific">Romboutsia faecis</name>
    <dbReference type="NCBI Taxonomy" id="2764597"/>
    <lineage>
        <taxon>Bacteria</taxon>
        <taxon>Bacillati</taxon>
        <taxon>Bacillota</taxon>
        <taxon>Clostridia</taxon>
        <taxon>Peptostreptococcales</taxon>
        <taxon>Peptostreptococcaceae</taxon>
        <taxon>Romboutsia</taxon>
    </lineage>
</organism>
<dbReference type="PRINTS" id="PR00119">
    <property type="entry name" value="CATATPASE"/>
</dbReference>
<keyword evidence="4 13" id="KW-0812">Transmembrane</keyword>
<evidence type="ECO:0000256" key="3">
    <source>
        <dbReference type="ARBA" id="ARBA00022539"/>
    </source>
</evidence>
<comment type="subcellular location">
    <subcellularLocation>
        <location evidence="13">Cell membrane</location>
    </subcellularLocation>
    <subcellularLocation>
        <location evidence="1">Membrane</location>
        <topology evidence="1">Multi-pass membrane protein</topology>
    </subcellularLocation>
</comment>
<evidence type="ECO:0000256" key="12">
    <source>
        <dbReference type="ARBA" id="ARBA00049338"/>
    </source>
</evidence>
<dbReference type="InterPro" id="IPR006121">
    <property type="entry name" value="HMA_dom"/>
</dbReference>
<dbReference type="InterPro" id="IPR036412">
    <property type="entry name" value="HAD-like_sf"/>
</dbReference>
<evidence type="ECO:0000256" key="1">
    <source>
        <dbReference type="ARBA" id="ARBA00004141"/>
    </source>
</evidence>
<dbReference type="InterPro" id="IPR023298">
    <property type="entry name" value="ATPase_P-typ_TM_dom_sf"/>
</dbReference>
<dbReference type="SUPFAM" id="SSF81653">
    <property type="entry name" value="Calcium ATPase, transduction domain A"/>
    <property type="match status" value="1"/>
</dbReference>
<feature type="transmembrane region" description="Helical" evidence="13">
    <location>
        <begin position="546"/>
        <end position="573"/>
    </location>
</feature>
<evidence type="ECO:0000256" key="2">
    <source>
        <dbReference type="ARBA" id="ARBA00006024"/>
    </source>
</evidence>
<keyword evidence="5 13" id="KW-0479">Metal-binding</keyword>
<evidence type="ECO:0000256" key="7">
    <source>
        <dbReference type="ARBA" id="ARBA00022840"/>
    </source>
</evidence>
<reference evidence="15 16" key="1">
    <citation type="submission" date="2020-08" db="EMBL/GenBank/DDBJ databases">
        <authorList>
            <person name="Liu C."/>
            <person name="Sun Q."/>
        </authorList>
    </citation>
    <scope>NUCLEOTIDE SEQUENCE [LARGE SCALE GENOMIC DNA]</scope>
    <source>
        <strain evidence="15 16">NSJ-18</strain>
    </source>
</reference>
<sequence length="894" mass="97256">MGDCSLLKKEILLGGLRCSHCAKDIIKTVSNLEEVEGCNLDFEAQKLIIDILDTYNEDKVVSKVIDTINSIEPDLDIDVTINSINSRKRQKGRGKNMKSLSKAEVNDNVNPIKVEFILNGLNCAHCAEVINEKVGKLKGVKSSNLNFVNKKMTLNLTDEQNESEIIRKTIDIINNTEPGLDIVVNSKSKLGIKKEIILGGLNCAHCAEVIGQKVSNLSEIESSDLNFINKKLTVLIKQNENSKQVIEKIIDIINNTEPGLDINIVKNSQQANISVEEKEKDSSKKDLLKLIVGFGMYAVAIYQSTIGVESKLMNLLLIISYLVVGGGVIIKALKNMTKGRIFDENFLMLIATVGALAIGEVEEAVAVMLFYQLGEYLQGIAVGKSRKSIASLMNIRPDSANLKVNNEIKVVSPEDVEIGDVIVIKPGEKVPLDGVIIDGSSMVDTSAITGESVLRETAIGDDILSGFINKNSLLIVKVTKGYGESTVSKILDLVENASSKKSKTENFISKFSRYYTPIVVCLAATIAIIPPIVIQGAEFSEWFYRGLLFLVVSCPCALVLSIPLSFFSGIGYASKNGILIKGSNYLEALKDVDTVVFDKTGTLTKGVFNVTNINAVDISKQELLEYAAIAEVNSNHPIAKSILKTYGKAVDLDSIKNYEEIAAHGIRVQYNNEKILAGNEKLMKANNILYSEAKEVGTVVYVAVNGIYKGYVVISDEVKEDSKDAIRNLKNVGIKEVVMLTGDNKDVANKVASDLNIDTVYSSLLPNEKVEKVEEIYEGRNEKEKVAFVGDGINDAPVLARVDVGIAMGALGSDAAIEAADVVLMTDEPNKIYKAIEISKKTNKIVWQNIIFALGVKVVVMVLGAGGMATMWEAIFADVGVALIAVINAMRILK</sequence>
<keyword evidence="7 13" id="KW-0067">ATP-binding</keyword>
<feature type="transmembrane region" description="Helical" evidence="13">
    <location>
        <begin position="875"/>
        <end position="893"/>
    </location>
</feature>
<dbReference type="InterPro" id="IPR027256">
    <property type="entry name" value="P-typ_ATPase_IB"/>
</dbReference>
<keyword evidence="8" id="KW-1278">Translocase</keyword>
<feature type="transmembrane region" description="Helical" evidence="13">
    <location>
        <begin position="514"/>
        <end position="534"/>
    </location>
</feature>
<dbReference type="Gene3D" id="3.30.70.100">
    <property type="match status" value="3"/>
</dbReference>
<feature type="domain" description="HMA" evidence="14">
    <location>
        <begin position="192"/>
        <end position="261"/>
    </location>
</feature>
<dbReference type="NCBIfam" id="TIGR01512">
    <property type="entry name" value="ATPase-IB2_Cd"/>
    <property type="match status" value="1"/>
</dbReference>
<dbReference type="InterPro" id="IPR051014">
    <property type="entry name" value="Cation_Transport_ATPase_IB"/>
</dbReference>
<dbReference type="InterPro" id="IPR008250">
    <property type="entry name" value="ATPase_P-typ_transduc_dom_A_sf"/>
</dbReference>
<proteinExistence type="inferred from homology"/>
<dbReference type="PANTHER" id="PTHR48085">
    <property type="entry name" value="CADMIUM/ZINC-TRANSPORTING ATPASE HMA2-RELATED"/>
    <property type="match status" value="1"/>
</dbReference>
<keyword evidence="9 13" id="KW-1133">Transmembrane helix</keyword>
<comment type="similarity">
    <text evidence="2 13">Belongs to the cation transport ATPase (P-type) (TC 3.A.3) family. Type IB subfamily.</text>
</comment>
<comment type="catalytic activity">
    <reaction evidence="12">
        <text>Cd(2+)(in) + ATP + H2O = Cd(2+)(out) + ADP + phosphate + H(+)</text>
        <dbReference type="Rhea" id="RHEA:12132"/>
        <dbReference type="ChEBI" id="CHEBI:15377"/>
        <dbReference type="ChEBI" id="CHEBI:15378"/>
        <dbReference type="ChEBI" id="CHEBI:30616"/>
        <dbReference type="ChEBI" id="CHEBI:43474"/>
        <dbReference type="ChEBI" id="CHEBI:48775"/>
        <dbReference type="ChEBI" id="CHEBI:456216"/>
        <dbReference type="EC" id="7.2.2.21"/>
    </reaction>
</comment>
<dbReference type="Pfam" id="PF00702">
    <property type="entry name" value="Hydrolase"/>
    <property type="match status" value="1"/>
</dbReference>
<protein>
    <recommendedName>
        <fullName evidence="11">Cd(2+)-exporting ATPase</fullName>
        <ecNumber evidence="11">7.2.2.21</ecNumber>
    </recommendedName>
</protein>
<dbReference type="PROSITE" id="PS00154">
    <property type="entry name" value="ATPASE_E1_E2"/>
    <property type="match status" value="1"/>
</dbReference>
<evidence type="ECO:0000256" key="8">
    <source>
        <dbReference type="ARBA" id="ARBA00022967"/>
    </source>
</evidence>
<dbReference type="NCBIfam" id="TIGR01494">
    <property type="entry name" value="ATPase_P-type"/>
    <property type="match status" value="1"/>
</dbReference>
<dbReference type="Gene3D" id="2.70.150.10">
    <property type="entry name" value="Calcium-transporting ATPase, cytoplasmic transduction domain A"/>
    <property type="match status" value="1"/>
</dbReference>
<dbReference type="SFLD" id="SFLDF00027">
    <property type="entry name" value="p-type_atpase"/>
    <property type="match status" value="1"/>
</dbReference>
<comment type="caution">
    <text evidence="15">The sequence shown here is derived from an EMBL/GenBank/DDBJ whole genome shotgun (WGS) entry which is preliminary data.</text>
</comment>
<accession>A0ABR7JSG1</accession>
<evidence type="ECO:0000256" key="13">
    <source>
        <dbReference type="RuleBase" id="RU362081"/>
    </source>
</evidence>
<dbReference type="InterPro" id="IPR044492">
    <property type="entry name" value="P_typ_ATPase_HD_dom"/>
</dbReference>
<evidence type="ECO:0000259" key="14">
    <source>
        <dbReference type="PROSITE" id="PS50846"/>
    </source>
</evidence>
<dbReference type="SUPFAM" id="SSF81665">
    <property type="entry name" value="Calcium ATPase, transmembrane domain M"/>
    <property type="match status" value="1"/>
</dbReference>
<dbReference type="Pfam" id="PF00122">
    <property type="entry name" value="E1-E2_ATPase"/>
    <property type="match status" value="1"/>
</dbReference>
<dbReference type="InterPro" id="IPR036163">
    <property type="entry name" value="HMA_dom_sf"/>
</dbReference>
<dbReference type="NCBIfam" id="TIGR01525">
    <property type="entry name" value="ATPase-IB_hvy"/>
    <property type="match status" value="1"/>
</dbReference>
<feature type="domain" description="HMA" evidence="14">
    <location>
        <begin position="112"/>
        <end position="181"/>
    </location>
</feature>
<evidence type="ECO:0000256" key="11">
    <source>
        <dbReference type="ARBA" id="ARBA00039103"/>
    </source>
</evidence>
<keyword evidence="3" id="KW-0104">Cadmium</keyword>